<dbReference type="SUPFAM" id="SSF100879">
    <property type="entry name" value="Lesion bypass DNA polymerase (Y-family), little finger domain"/>
    <property type="match status" value="1"/>
</dbReference>
<dbReference type="PROSITE" id="PS50173">
    <property type="entry name" value="UMUC"/>
    <property type="match status" value="1"/>
</dbReference>
<dbReference type="GO" id="GO:0006281">
    <property type="term" value="P:DNA repair"/>
    <property type="evidence" value="ECO:0007669"/>
    <property type="project" value="InterPro"/>
</dbReference>
<keyword evidence="3" id="KW-0808">Transferase</keyword>
<organism evidence="3 4">
    <name type="scientific">Paenibacillus flagellatus</name>
    <dbReference type="NCBI Taxonomy" id="2211139"/>
    <lineage>
        <taxon>Bacteria</taxon>
        <taxon>Bacillati</taxon>
        <taxon>Bacillota</taxon>
        <taxon>Bacilli</taxon>
        <taxon>Bacillales</taxon>
        <taxon>Paenibacillaceae</taxon>
        <taxon>Paenibacillus</taxon>
    </lineage>
</organism>
<feature type="domain" description="UmuC" evidence="2">
    <location>
        <begin position="5"/>
        <end position="189"/>
    </location>
</feature>
<dbReference type="OrthoDB" id="9808813at2"/>
<dbReference type="Gene3D" id="1.10.150.20">
    <property type="entry name" value="5' to 3' exonuclease, C-terminal subdomain"/>
    <property type="match status" value="1"/>
</dbReference>
<name>A0A2V5K8H3_9BACL</name>
<dbReference type="Gene3D" id="3.30.1490.100">
    <property type="entry name" value="DNA polymerase, Y-family, little finger domain"/>
    <property type="match status" value="1"/>
</dbReference>
<dbReference type="GO" id="GO:0009432">
    <property type="term" value="P:SOS response"/>
    <property type="evidence" value="ECO:0007669"/>
    <property type="project" value="TreeGrafter"/>
</dbReference>
<dbReference type="GO" id="GO:0005829">
    <property type="term" value="C:cytosol"/>
    <property type="evidence" value="ECO:0007669"/>
    <property type="project" value="TreeGrafter"/>
</dbReference>
<evidence type="ECO:0000259" key="2">
    <source>
        <dbReference type="PROSITE" id="PS50173"/>
    </source>
</evidence>
<dbReference type="Proteomes" id="UP000247476">
    <property type="component" value="Unassembled WGS sequence"/>
</dbReference>
<dbReference type="InterPro" id="IPR001126">
    <property type="entry name" value="UmuC"/>
</dbReference>
<accession>A0A2V5K8H3</accession>
<dbReference type="InterPro" id="IPR050116">
    <property type="entry name" value="DNA_polymerase-Y"/>
</dbReference>
<dbReference type="CDD" id="cd03586">
    <property type="entry name" value="PolY_Pol_IV_kappa"/>
    <property type="match status" value="1"/>
</dbReference>
<keyword evidence="3" id="KW-0548">Nucleotidyltransferase</keyword>
<dbReference type="EC" id="2.7.7.7" evidence="3"/>
<dbReference type="Gene3D" id="3.30.70.270">
    <property type="match status" value="1"/>
</dbReference>
<dbReference type="GO" id="GO:0003684">
    <property type="term" value="F:damaged DNA binding"/>
    <property type="evidence" value="ECO:0007669"/>
    <property type="project" value="InterPro"/>
</dbReference>
<comment type="caution">
    <text evidence="3">The sequence shown here is derived from an EMBL/GenBank/DDBJ whole genome shotgun (WGS) entry which is preliminary data.</text>
</comment>
<dbReference type="EMBL" id="QJVJ01000005">
    <property type="protein sequence ID" value="PYI54314.1"/>
    <property type="molecule type" value="Genomic_DNA"/>
</dbReference>
<dbReference type="AlphaFoldDB" id="A0A2V5K8H3"/>
<dbReference type="Pfam" id="PF00817">
    <property type="entry name" value="IMS"/>
    <property type="match status" value="1"/>
</dbReference>
<dbReference type="RefSeq" id="WP_110840374.1">
    <property type="nucleotide sequence ID" value="NZ_QJVJ01000005.1"/>
</dbReference>
<evidence type="ECO:0000256" key="1">
    <source>
        <dbReference type="ARBA" id="ARBA00010945"/>
    </source>
</evidence>
<dbReference type="InterPro" id="IPR022880">
    <property type="entry name" value="DNApol_IV"/>
</dbReference>
<proteinExistence type="inferred from homology"/>
<evidence type="ECO:0000313" key="3">
    <source>
        <dbReference type="EMBL" id="PYI54314.1"/>
    </source>
</evidence>
<comment type="similarity">
    <text evidence="1">Belongs to the DNA polymerase type-Y family.</text>
</comment>
<dbReference type="InterPro" id="IPR017961">
    <property type="entry name" value="DNA_pol_Y-fam_little_finger"/>
</dbReference>
<dbReference type="NCBIfam" id="NF002848">
    <property type="entry name" value="PRK03103.1"/>
    <property type="match status" value="1"/>
</dbReference>
<dbReference type="InterPro" id="IPR036775">
    <property type="entry name" value="DNA_pol_Y-fam_lit_finger_sf"/>
</dbReference>
<evidence type="ECO:0000313" key="4">
    <source>
        <dbReference type="Proteomes" id="UP000247476"/>
    </source>
</evidence>
<gene>
    <name evidence="3" type="primary">polYB</name>
    <name evidence="3" type="synonym">yqjW</name>
    <name evidence="3" type="ORF">DLM86_12625</name>
</gene>
<dbReference type="Gene3D" id="3.40.1170.60">
    <property type="match status" value="1"/>
</dbReference>
<dbReference type="InterPro" id="IPR043502">
    <property type="entry name" value="DNA/RNA_pol_sf"/>
</dbReference>
<dbReference type="Pfam" id="PF11799">
    <property type="entry name" value="IMS_C"/>
    <property type="match status" value="1"/>
</dbReference>
<dbReference type="GO" id="GO:0003887">
    <property type="term" value="F:DNA-directed DNA polymerase activity"/>
    <property type="evidence" value="ECO:0007669"/>
    <property type="project" value="UniProtKB-EC"/>
</dbReference>
<dbReference type="SUPFAM" id="SSF56672">
    <property type="entry name" value="DNA/RNA polymerases"/>
    <property type="match status" value="1"/>
</dbReference>
<protein>
    <submittedName>
        <fullName evidence="3">DNA polymerase IV</fullName>
        <ecNumber evidence="3">2.7.7.7</ecNumber>
    </submittedName>
</protein>
<reference evidence="3 4" key="1">
    <citation type="submission" date="2018-05" db="EMBL/GenBank/DDBJ databases">
        <title>Paenibacillus flagellatus sp. nov., isolated from selenium mineral soil.</title>
        <authorList>
            <person name="Dai X."/>
        </authorList>
    </citation>
    <scope>NUCLEOTIDE SEQUENCE [LARGE SCALE GENOMIC DNA]</scope>
    <source>
        <strain evidence="3 4">DXL2</strain>
    </source>
</reference>
<dbReference type="PANTHER" id="PTHR11076:SF35">
    <property type="entry name" value="DNA REPAIR PROTEIN HOMOLOG YOBH"/>
    <property type="match status" value="1"/>
</dbReference>
<dbReference type="InterPro" id="IPR043128">
    <property type="entry name" value="Rev_trsase/Diguanyl_cyclase"/>
</dbReference>
<dbReference type="GO" id="GO:0042276">
    <property type="term" value="P:error-prone translesion synthesis"/>
    <property type="evidence" value="ECO:0007669"/>
    <property type="project" value="TreeGrafter"/>
</dbReference>
<keyword evidence="4" id="KW-1185">Reference proteome</keyword>
<dbReference type="PANTHER" id="PTHR11076">
    <property type="entry name" value="DNA REPAIR POLYMERASE UMUC / TRANSFERASE FAMILY MEMBER"/>
    <property type="match status" value="1"/>
</dbReference>
<sequence length="417" mass="46727">MDRVIMLIDGQSFYASIEKASRPDLKDRPVAVGDPERKSGIILAACPIAKARGVTTAGRVGEALAQCPDLVVLRPRMQTYITVSMFITEIFESFTDLVEPYSIDEQFLDVTGSIGYFGTPEEMARRIQRRVLLSTGVWARCGIGPTKILAKMATDNFAKKRPEGIFKLGADNIESVLWPLPVHQMFMVASRMTRHFIRMGLPTIGDIARLELGDFKRRMRKEMGKQSDIQAEYYWQTARGIDPSPVVPSIRNKLKSVSHGKTLRSSLYRKLEDIEVVLLELVVEVCRRSRRWGYMGRVVSVGAAETDGTHSASFNRQVTLPQPTSLSHEVAAAASGIFRKYWSGLPVSHLHISLTDLTDDSVFQLTLFDDRVKAYRLERAIDEIKDRYGSAAIMRTSSLLKAGVARERAEQIGGHYK</sequence>